<dbReference type="InterPro" id="IPR028082">
    <property type="entry name" value="Peripla_BP_I"/>
</dbReference>
<dbReference type="EMBL" id="LT629701">
    <property type="protein sequence ID" value="SDM71262.1"/>
    <property type="molecule type" value="Genomic_DNA"/>
</dbReference>
<evidence type="ECO:0000256" key="2">
    <source>
        <dbReference type="ARBA" id="ARBA00023125"/>
    </source>
</evidence>
<dbReference type="PROSITE" id="PS50932">
    <property type="entry name" value="HTH_LACI_2"/>
    <property type="match status" value="1"/>
</dbReference>
<evidence type="ECO:0000259" key="4">
    <source>
        <dbReference type="PROSITE" id="PS50932"/>
    </source>
</evidence>
<dbReference type="Pfam" id="PF13377">
    <property type="entry name" value="Peripla_BP_3"/>
    <property type="match status" value="1"/>
</dbReference>
<dbReference type="GO" id="GO:0003700">
    <property type="term" value="F:DNA-binding transcription factor activity"/>
    <property type="evidence" value="ECO:0007669"/>
    <property type="project" value="TreeGrafter"/>
</dbReference>
<dbReference type="CDD" id="cd06267">
    <property type="entry name" value="PBP1_LacI_sugar_binding-like"/>
    <property type="match status" value="1"/>
</dbReference>
<dbReference type="Gene3D" id="1.10.260.40">
    <property type="entry name" value="lambda repressor-like DNA-binding domains"/>
    <property type="match status" value="1"/>
</dbReference>
<dbReference type="PANTHER" id="PTHR30146:SF109">
    <property type="entry name" value="HTH-TYPE TRANSCRIPTIONAL REGULATOR GALS"/>
    <property type="match status" value="1"/>
</dbReference>
<evidence type="ECO:0000256" key="1">
    <source>
        <dbReference type="ARBA" id="ARBA00023015"/>
    </source>
</evidence>
<evidence type="ECO:0000256" key="3">
    <source>
        <dbReference type="ARBA" id="ARBA00023163"/>
    </source>
</evidence>
<dbReference type="RefSeq" id="WP_030429494.1">
    <property type="nucleotide sequence ID" value="NZ_JOEF01000007.1"/>
</dbReference>
<dbReference type="SMART" id="SM00354">
    <property type="entry name" value="HTH_LACI"/>
    <property type="match status" value="1"/>
</dbReference>
<dbReference type="SUPFAM" id="SSF53822">
    <property type="entry name" value="Periplasmic binding protein-like I"/>
    <property type="match status" value="1"/>
</dbReference>
<dbReference type="PANTHER" id="PTHR30146">
    <property type="entry name" value="LACI-RELATED TRANSCRIPTIONAL REPRESSOR"/>
    <property type="match status" value="1"/>
</dbReference>
<dbReference type="AlphaFoldDB" id="A0A1G9VG88"/>
<dbReference type="SUPFAM" id="SSF47413">
    <property type="entry name" value="lambda repressor-like DNA-binding domains"/>
    <property type="match status" value="1"/>
</dbReference>
<sequence>MASADGGPATIETIARRAGVSIASVSRVLNGLGGRPDTVRKVQAAATELGYVPNAMARSLRGGRSGQIAFAMEDIGNPVYVAMVRRIQAVAREAGFRLLLHSTGADREEELRALRSLADRHTEGLIISPIRITQDHLDELRRAVAPVVVIGSLPEGIALDNVRVDSRVGAAMAVAHLAGIGRRRIGFLNGPLDTVPGQARHQGYLDGLGTADLPVDEELVEFGEFRTDSGADAALRLLERVPDLDGLFCANDLIAVGALRALREAGRRVPDDVAVVGMDDTELARVTWPTLTSVGLGSARRGELAAELLVDRLGEGRDREPRWVSVTPELVARESTRS</sequence>
<dbReference type="GO" id="GO:0000976">
    <property type="term" value="F:transcription cis-regulatory region binding"/>
    <property type="evidence" value="ECO:0007669"/>
    <property type="project" value="TreeGrafter"/>
</dbReference>
<dbReference type="OrthoDB" id="2854648at2"/>
<keyword evidence="3" id="KW-0804">Transcription</keyword>
<gene>
    <name evidence="5" type="ORF">SAMN04489726_3025</name>
</gene>
<accession>A0A1G9VG88</accession>
<organism evidence="5 6">
    <name type="scientific">Allokutzneria albata</name>
    <name type="common">Kibdelosporangium albatum</name>
    <dbReference type="NCBI Taxonomy" id="211114"/>
    <lineage>
        <taxon>Bacteria</taxon>
        <taxon>Bacillati</taxon>
        <taxon>Actinomycetota</taxon>
        <taxon>Actinomycetes</taxon>
        <taxon>Pseudonocardiales</taxon>
        <taxon>Pseudonocardiaceae</taxon>
        <taxon>Allokutzneria</taxon>
    </lineage>
</organism>
<dbReference type="InterPro" id="IPR000843">
    <property type="entry name" value="HTH_LacI"/>
</dbReference>
<dbReference type="InterPro" id="IPR046335">
    <property type="entry name" value="LacI/GalR-like_sensor"/>
</dbReference>
<evidence type="ECO:0000313" key="6">
    <source>
        <dbReference type="Proteomes" id="UP000183376"/>
    </source>
</evidence>
<dbReference type="eggNOG" id="COG1609">
    <property type="taxonomic scope" value="Bacteria"/>
</dbReference>
<dbReference type="Gene3D" id="3.40.50.2300">
    <property type="match status" value="2"/>
</dbReference>
<reference evidence="5 6" key="1">
    <citation type="submission" date="2016-10" db="EMBL/GenBank/DDBJ databases">
        <authorList>
            <person name="de Groot N.N."/>
        </authorList>
    </citation>
    <scope>NUCLEOTIDE SEQUENCE [LARGE SCALE GENOMIC DNA]</scope>
    <source>
        <strain evidence="5 6">DSM 44149</strain>
    </source>
</reference>
<dbReference type="Pfam" id="PF00356">
    <property type="entry name" value="LacI"/>
    <property type="match status" value="1"/>
</dbReference>
<keyword evidence="6" id="KW-1185">Reference proteome</keyword>
<dbReference type="CDD" id="cd01392">
    <property type="entry name" value="HTH_LacI"/>
    <property type="match status" value="1"/>
</dbReference>
<name>A0A1G9VG88_ALLAB</name>
<dbReference type="Proteomes" id="UP000183376">
    <property type="component" value="Chromosome I"/>
</dbReference>
<keyword evidence="2" id="KW-0238">DNA-binding</keyword>
<feature type="domain" description="HTH lacI-type" evidence="4">
    <location>
        <begin position="9"/>
        <end position="62"/>
    </location>
</feature>
<dbReference type="InterPro" id="IPR010982">
    <property type="entry name" value="Lambda_DNA-bd_dom_sf"/>
</dbReference>
<proteinExistence type="predicted"/>
<evidence type="ECO:0000313" key="5">
    <source>
        <dbReference type="EMBL" id="SDM71262.1"/>
    </source>
</evidence>
<keyword evidence="1" id="KW-0805">Transcription regulation</keyword>
<protein>
    <submittedName>
        <fullName evidence="5">Transcriptional regulator, LacI family</fullName>
    </submittedName>
</protein>
<dbReference type="STRING" id="211114.SAMN04489726_3025"/>